<dbReference type="Pfam" id="PF00462">
    <property type="entry name" value="Glutaredoxin"/>
    <property type="match status" value="1"/>
</dbReference>
<accession>A0A1G2NYT1</accession>
<dbReference type="GO" id="GO:0045454">
    <property type="term" value="P:cell redox homeostasis"/>
    <property type="evidence" value="ECO:0007669"/>
    <property type="project" value="TreeGrafter"/>
</dbReference>
<name>A0A1G2NYT1_9BACT</name>
<dbReference type="GO" id="GO:0009055">
    <property type="term" value="F:electron transfer activity"/>
    <property type="evidence" value="ECO:0007669"/>
    <property type="project" value="TreeGrafter"/>
</dbReference>
<dbReference type="EMBL" id="MHSH01000033">
    <property type="protein sequence ID" value="OHA41266.1"/>
    <property type="molecule type" value="Genomic_DNA"/>
</dbReference>
<dbReference type="CDD" id="cd02976">
    <property type="entry name" value="NrdH"/>
    <property type="match status" value="1"/>
</dbReference>
<dbReference type="NCBIfam" id="TIGR02196">
    <property type="entry name" value="GlrX_YruB"/>
    <property type="match status" value="1"/>
</dbReference>
<dbReference type="PANTHER" id="PTHR34386:SF1">
    <property type="entry name" value="GLUTAREDOXIN-LIKE PROTEIN NRDH"/>
    <property type="match status" value="1"/>
</dbReference>
<organism evidence="2 3">
    <name type="scientific">Candidatus Taylorbacteria bacterium RIFCSPLOWO2_02_FULL_46_40</name>
    <dbReference type="NCBI Taxonomy" id="1802329"/>
    <lineage>
        <taxon>Bacteria</taxon>
        <taxon>Candidatus Tayloriibacteriota</taxon>
    </lineage>
</organism>
<dbReference type="Gene3D" id="3.40.30.10">
    <property type="entry name" value="Glutaredoxin"/>
    <property type="match status" value="1"/>
</dbReference>
<dbReference type="SUPFAM" id="SSF52833">
    <property type="entry name" value="Thioredoxin-like"/>
    <property type="match status" value="1"/>
</dbReference>
<dbReference type="Proteomes" id="UP000176429">
    <property type="component" value="Unassembled WGS sequence"/>
</dbReference>
<dbReference type="AlphaFoldDB" id="A0A1G2NYT1"/>
<sequence>MADKNKKVTIYSTPTCIYCNLAKEHFDENGVKYEDFDVAADMERREEMLEKSGQMGVPVIDIGGQVIVGFDQERIDQELGIAA</sequence>
<evidence type="ECO:0000313" key="3">
    <source>
        <dbReference type="Proteomes" id="UP000176429"/>
    </source>
</evidence>
<comment type="caution">
    <text evidence="2">The sequence shown here is derived from an EMBL/GenBank/DDBJ whole genome shotgun (WGS) entry which is preliminary data.</text>
</comment>
<dbReference type="NCBIfam" id="NF041212">
    <property type="entry name" value="Uxx_star"/>
    <property type="match status" value="1"/>
</dbReference>
<evidence type="ECO:0000313" key="2">
    <source>
        <dbReference type="EMBL" id="OHA41266.1"/>
    </source>
</evidence>
<dbReference type="InterPro" id="IPR002109">
    <property type="entry name" value="Glutaredoxin"/>
</dbReference>
<proteinExistence type="predicted"/>
<evidence type="ECO:0000259" key="1">
    <source>
        <dbReference type="Pfam" id="PF00462"/>
    </source>
</evidence>
<dbReference type="InterPro" id="IPR036249">
    <property type="entry name" value="Thioredoxin-like_sf"/>
</dbReference>
<dbReference type="PANTHER" id="PTHR34386">
    <property type="entry name" value="GLUTAREDOXIN"/>
    <property type="match status" value="1"/>
</dbReference>
<protein>
    <submittedName>
        <fullName evidence="2">NrdH-redoxin</fullName>
    </submittedName>
</protein>
<feature type="domain" description="Glutaredoxin" evidence="1">
    <location>
        <begin position="8"/>
        <end position="67"/>
    </location>
</feature>
<gene>
    <name evidence="2" type="ORF">A3H68_02680</name>
</gene>
<dbReference type="InterPro" id="IPR051548">
    <property type="entry name" value="Grx-like_ET"/>
</dbReference>
<reference evidence="2 3" key="1">
    <citation type="journal article" date="2016" name="Nat. Commun.">
        <title>Thousands of microbial genomes shed light on interconnected biogeochemical processes in an aquifer system.</title>
        <authorList>
            <person name="Anantharaman K."/>
            <person name="Brown C.T."/>
            <person name="Hug L.A."/>
            <person name="Sharon I."/>
            <person name="Castelle C.J."/>
            <person name="Probst A.J."/>
            <person name="Thomas B.C."/>
            <person name="Singh A."/>
            <person name="Wilkins M.J."/>
            <person name="Karaoz U."/>
            <person name="Brodie E.L."/>
            <person name="Williams K.H."/>
            <person name="Hubbard S.S."/>
            <person name="Banfield J.F."/>
        </authorList>
    </citation>
    <scope>NUCLEOTIDE SEQUENCE [LARGE SCALE GENOMIC DNA]</scope>
</reference>
<dbReference type="PROSITE" id="PS51354">
    <property type="entry name" value="GLUTAREDOXIN_2"/>
    <property type="match status" value="1"/>
</dbReference>
<dbReference type="InterPro" id="IPR011911">
    <property type="entry name" value="GlrX_YruB"/>
</dbReference>